<proteinExistence type="predicted"/>
<dbReference type="Proteomes" id="UP000631670">
    <property type="component" value="Unassembled WGS sequence"/>
</dbReference>
<comment type="caution">
    <text evidence="1">The sequence shown here is derived from an EMBL/GenBank/DDBJ whole genome shotgun (WGS) entry which is preliminary data.</text>
</comment>
<evidence type="ECO:0000313" key="1">
    <source>
        <dbReference type="EMBL" id="MBE1498267.1"/>
    </source>
</evidence>
<evidence type="ECO:0000313" key="2">
    <source>
        <dbReference type="Proteomes" id="UP000631670"/>
    </source>
</evidence>
<protein>
    <submittedName>
        <fullName evidence="1">Uncharacterized protein</fullName>
    </submittedName>
</protein>
<accession>A0ABR9I505</accession>
<keyword evidence="2" id="KW-1185">Reference proteome</keyword>
<dbReference type="RefSeq" id="WP_264086329.1">
    <property type="nucleotide sequence ID" value="NZ_JADBEG010000001.1"/>
</dbReference>
<reference evidence="1 2" key="1">
    <citation type="submission" date="2020-10" db="EMBL/GenBank/DDBJ databases">
        <title>Sequencing the genomes of 1000 actinobacteria strains.</title>
        <authorList>
            <person name="Klenk H.-P."/>
        </authorList>
    </citation>
    <scope>NUCLEOTIDE SEQUENCE [LARGE SCALE GENOMIC DNA]</scope>
    <source>
        <strain evidence="1 2">DSM 44653</strain>
    </source>
</reference>
<sequence>MRAVADRIPGADVVPLHGQAHQAMDFDPDQFTEAVFAFSPR</sequence>
<dbReference type="EMBL" id="JADBEG010000001">
    <property type="protein sequence ID" value="MBE1498267.1"/>
    <property type="molecule type" value="Genomic_DNA"/>
</dbReference>
<name>A0ABR9I505_9PSEU</name>
<gene>
    <name evidence="1" type="ORF">H4696_005367</name>
</gene>
<organism evidence="1 2">
    <name type="scientific">Amycolatopsis lexingtonensis</name>
    <dbReference type="NCBI Taxonomy" id="218822"/>
    <lineage>
        <taxon>Bacteria</taxon>
        <taxon>Bacillati</taxon>
        <taxon>Actinomycetota</taxon>
        <taxon>Actinomycetes</taxon>
        <taxon>Pseudonocardiales</taxon>
        <taxon>Pseudonocardiaceae</taxon>
        <taxon>Amycolatopsis</taxon>
    </lineage>
</organism>